<dbReference type="AlphaFoldDB" id="A0A2S7K5R5"/>
<dbReference type="Pfam" id="PF09476">
    <property type="entry name" value="Pilus_CpaD"/>
    <property type="match status" value="1"/>
</dbReference>
<evidence type="ECO:0000313" key="2">
    <source>
        <dbReference type="Proteomes" id="UP000239504"/>
    </source>
</evidence>
<evidence type="ECO:0000313" key="1">
    <source>
        <dbReference type="EMBL" id="PQA87829.1"/>
    </source>
</evidence>
<dbReference type="NCBIfam" id="TIGR02522">
    <property type="entry name" value="pilus_cpaD"/>
    <property type="match status" value="1"/>
</dbReference>
<gene>
    <name evidence="1" type="ORF">CW354_05610</name>
</gene>
<comment type="caution">
    <text evidence="1">The sequence shown here is derived from an EMBL/GenBank/DDBJ whole genome shotgun (WGS) entry which is preliminary data.</text>
</comment>
<proteinExistence type="predicted"/>
<dbReference type="OrthoDB" id="9802674at2"/>
<name>A0A2S7K5R5_9PROT</name>
<dbReference type="EMBL" id="PJCH01000005">
    <property type="protein sequence ID" value="PQA87829.1"/>
    <property type="molecule type" value="Genomic_DNA"/>
</dbReference>
<reference evidence="1 2" key="1">
    <citation type="submission" date="2017-12" db="EMBL/GenBank/DDBJ databases">
        <authorList>
            <person name="Hurst M.R.H."/>
        </authorList>
    </citation>
    <scope>NUCLEOTIDE SEQUENCE [LARGE SCALE GENOMIC DNA]</scope>
    <source>
        <strain evidence="1 2">SY-3-19</strain>
    </source>
</reference>
<evidence type="ECO:0008006" key="3">
    <source>
        <dbReference type="Google" id="ProtNLM"/>
    </source>
</evidence>
<keyword evidence="2" id="KW-1185">Reference proteome</keyword>
<dbReference type="Proteomes" id="UP000239504">
    <property type="component" value="Unassembled WGS sequence"/>
</dbReference>
<dbReference type="InterPro" id="IPR013361">
    <property type="entry name" value="Pilus_CpaD"/>
</dbReference>
<protein>
    <recommendedName>
        <fullName evidence="3">Pilus assembly protein CpaD</fullName>
    </recommendedName>
</protein>
<accession>A0A2S7K5R5</accession>
<sequence>MNPNWRIPRKGLRRRAMRKRFCSEKWSRPTVSPAQASTKPRCKARWVSFWINGKQVMITSKLKLALLSALSLAAAGCASGPFNGPEHAATVEETHPIAVDSQVVTLTINTDETTTDLSTVDKARLRAFANSYLNNGHGPLTVTGPSGAGNDLDGHEASADIRRTLNEAGIPWSAIHGATYRTGNAANEVILSFTRYVASPSPCGVWAGTRSRQYRNLRSPNMGCATQNNLAAMVADPHDLIAPTETAPRDGEFTVRAIELYREGAATESKVGDIEASASSN</sequence>
<dbReference type="InterPro" id="IPR019027">
    <property type="entry name" value="Pilus_biogenesis_CpaD-related"/>
</dbReference>
<organism evidence="1 2">
    <name type="scientific">Hyphococcus luteus</name>
    <dbReference type="NCBI Taxonomy" id="2058213"/>
    <lineage>
        <taxon>Bacteria</taxon>
        <taxon>Pseudomonadati</taxon>
        <taxon>Pseudomonadota</taxon>
        <taxon>Alphaproteobacteria</taxon>
        <taxon>Parvularculales</taxon>
        <taxon>Parvularculaceae</taxon>
        <taxon>Hyphococcus</taxon>
    </lineage>
</organism>